<comment type="pathway">
    <text evidence="7">Porphyrin-containing compound metabolism; siroheme biosynthesis; precorrin-2 from uroporphyrinogen III: step 1/1.</text>
</comment>
<dbReference type="eggNOG" id="COG0007">
    <property type="taxonomic scope" value="Bacteria"/>
</dbReference>
<dbReference type="SUPFAM" id="SSF53790">
    <property type="entry name" value="Tetrapyrrole methylase"/>
    <property type="match status" value="1"/>
</dbReference>
<comment type="caution">
    <text evidence="9">The sequence shown here is derived from an EMBL/GenBank/DDBJ whole genome shotgun (WGS) entry which is preliminary data.</text>
</comment>
<dbReference type="Pfam" id="PF00590">
    <property type="entry name" value="TP_methylase"/>
    <property type="match status" value="1"/>
</dbReference>
<evidence type="ECO:0000256" key="3">
    <source>
        <dbReference type="ARBA" id="ARBA00022603"/>
    </source>
</evidence>
<keyword evidence="3 9" id="KW-0489">Methyltransferase</keyword>
<evidence type="ECO:0000256" key="5">
    <source>
        <dbReference type="ARBA" id="ARBA00022691"/>
    </source>
</evidence>
<sequence length="247" mass="25861">MISLVGAGPGAADLLTLRALRCLQRADVIFYDRLVDPEVLAHARPGAERIYVGKAVGACDWPQERIDAVIVAAALQGKRVVRLKSGDPGIFGRATEELAAARRHGIPTEIVPGVTAASAAGAALGRALTERGETDRLVLATGTCRPGDDAPDWGAMLMPGTTLALYMGVSQAARIEANLLAAGVPDRASVEIVSHASGADQRIVTCCLGTLARTVRRQGVENPAIIVIRRPKGELSCSALHPLRRVG</sequence>
<dbReference type="InterPro" id="IPR035996">
    <property type="entry name" value="4pyrrol_Methylase_sf"/>
</dbReference>
<keyword evidence="10" id="KW-1185">Reference proteome</keyword>
<dbReference type="Gene3D" id="3.30.950.10">
    <property type="entry name" value="Methyltransferase, Cobalt-precorrin-4 Transmethylase, Domain 2"/>
    <property type="match status" value="1"/>
</dbReference>
<dbReference type="AlphaFoldDB" id="A0A086Y3F7"/>
<dbReference type="InterPro" id="IPR014776">
    <property type="entry name" value="4pyrrole_Mease_sub2"/>
</dbReference>
<protein>
    <recommendedName>
        <fullName evidence="2">uroporphyrinogen-III C-methyltransferase</fullName>
        <ecNumber evidence="2">2.1.1.107</ecNumber>
    </recommendedName>
</protein>
<accession>A0A086Y3F7</accession>
<gene>
    <name evidence="9" type="ORF">CG50_11335</name>
</gene>
<dbReference type="InterPro" id="IPR050161">
    <property type="entry name" value="Siro_Cobalamin_biosynth"/>
</dbReference>
<reference evidence="9 10" key="1">
    <citation type="submission" date="2014-03" db="EMBL/GenBank/DDBJ databases">
        <title>Genome of Paenirhodobacter enshiensis DW2-9.</title>
        <authorList>
            <person name="Wang D."/>
            <person name="Wang G."/>
        </authorList>
    </citation>
    <scope>NUCLEOTIDE SEQUENCE [LARGE SCALE GENOMIC DNA]</scope>
    <source>
        <strain evidence="9 10">DW2-9</strain>
    </source>
</reference>
<keyword evidence="4 9" id="KW-0808">Transferase</keyword>
<dbReference type="GO" id="GO:0004851">
    <property type="term" value="F:uroporphyrin-III C-methyltransferase activity"/>
    <property type="evidence" value="ECO:0007669"/>
    <property type="project" value="UniProtKB-EC"/>
</dbReference>
<evidence type="ECO:0000256" key="4">
    <source>
        <dbReference type="ARBA" id="ARBA00022679"/>
    </source>
</evidence>
<dbReference type="CDD" id="cd11642">
    <property type="entry name" value="SUMT"/>
    <property type="match status" value="1"/>
</dbReference>
<dbReference type="InterPro" id="IPR006366">
    <property type="entry name" value="CobA/CysG_C"/>
</dbReference>
<dbReference type="PROSITE" id="PS00839">
    <property type="entry name" value="SUMT_1"/>
    <property type="match status" value="1"/>
</dbReference>
<dbReference type="NCBIfam" id="NF004790">
    <property type="entry name" value="PRK06136.1"/>
    <property type="match status" value="1"/>
</dbReference>
<name>A0A086Y3F7_9RHOB</name>
<dbReference type="InterPro" id="IPR000878">
    <property type="entry name" value="4pyrrol_Mease"/>
</dbReference>
<evidence type="ECO:0000256" key="2">
    <source>
        <dbReference type="ARBA" id="ARBA00012162"/>
    </source>
</evidence>
<dbReference type="Proteomes" id="UP000028824">
    <property type="component" value="Unassembled WGS sequence"/>
</dbReference>
<evidence type="ECO:0000259" key="8">
    <source>
        <dbReference type="Pfam" id="PF00590"/>
    </source>
</evidence>
<evidence type="ECO:0000256" key="7">
    <source>
        <dbReference type="ARBA" id="ARBA00025705"/>
    </source>
</evidence>
<dbReference type="STRING" id="1105367.CG50_11335"/>
<keyword evidence="5" id="KW-0949">S-adenosyl-L-methionine</keyword>
<dbReference type="PANTHER" id="PTHR45790">
    <property type="entry name" value="SIROHEME SYNTHASE-RELATED"/>
    <property type="match status" value="1"/>
</dbReference>
<evidence type="ECO:0000313" key="10">
    <source>
        <dbReference type="Proteomes" id="UP000028824"/>
    </source>
</evidence>
<dbReference type="NCBIfam" id="TIGR01469">
    <property type="entry name" value="cobA_cysG_Cterm"/>
    <property type="match status" value="1"/>
</dbReference>
<dbReference type="EMBL" id="JFZB01000005">
    <property type="protein sequence ID" value="KFI28807.1"/>
    <property type="molecule type" value="Genomic_DNA"/>
</dbReference>
<evidence type="ECO:0000313" key="9">
    <source>
        <dbReference type="EMBL" id="KFI28807.1"/>
    </source>
</evidence>
<dbReference type="Gene3D" id="3.40.1010.10">
    <property type="entry name" value="Cobalt-precorrin-4 Transmethylase, Domain 1"/>
    <property type="match status" value="1"/>
</dbReference>
<comment type="similarity">
    <text evidence="1">Belongs to the precorrin methyltransferase family.</text>
</comment>
<organism evidence="9 10">
    <name type="scientific">Paenirhodobacter enshiensis</name>
    <dbReference type="NCBI Taxonomy" id="1105367"/>
    <lineage>
        <taxon>Bacteria</taxon>
        <taxon>Pseudomonadati</taxon>
        <taxon>Pseudomonadota</taxon>
        <taxon>Alphaproteobacteria</taxon>
        <taxon>Rhodobacterales</taxon>
        <taxon>Rhodobacter group</taxon>
        <taxon>Paenirhodobacter</taxon>
    </lineage>
</organism>
<dbReference type="UniPathway" id="UPA00262">
    <property type="reaction ID" value="UER00211"/>
</dbReference>
<feature type="domain" description="Tetrapyrrole methylase" evidence="8">
    <location>
        <begin position="1"/>
        <end position="211"/>
    </location>
</feature>
<dbReference type="EC" id="2.1.1.107" evidence="2"/>
<dbReference type="GO" id="GO:0032259">
    <property type="term" value="P:methylation"/>
    <property type="evidence" value="ECO:0007669"/>
    <property type="project" value="UniProtKB-KW"/>
</dbReference>
<dbReference type="PANTHER" id="PTHR45790:SF3">
    <property type="entry name" value="S-ADENOSYL-L-METHIONINE-DEPENDENT UROPORPHYRINOGEN III METHYLTRANSFERASE, CHLOROPLASTIC"/>
    <property type="match status" value="1"/>
</dbReference>
<keyword evidence="6" id="KW-0627">Porphyrin biosynthesis</keyword>
<dbReference type="InterPro" id="IPR014777">
    <property type="entry name" value="4pyrrole_Mease_sub1"/>
</dbReference>
<dbReference type="InterPro" id="IPR003043">
    <property type="entry name" value="Uropor_MeTrfase_CS"/>
</dbReference>
<evidence type="ECO:0000256" key="6">
    <source>
        <dbReference type="ARBA" id="ARBA00023244"/>
    </source>
</evidence>
<evidence type="ECO:0000256" key="1">
    <source>
        <dbReference type="ARBA" id="ARBA00005879"/>
    </source>
</evidence>
<dbReference type="FunFam" id="3.40.1010.10:FF:000001">
    <property type="entry name" value="Siroheme synthase"/>
    <property type="match status" value="1"/>
</dbReference>
<proteinExistence type="inferred from homology"/>
<dbReference type="GO" id="GO:0019354">
    <property type="term" value="P:siroheme biosynthetic process"/>
    <property type="evidence" value="ECO:0007669"/>
    <property type="project" value="UniProtKB-UniPathway"/>
</dbReference>